<feature type="compositionally biased region" description="Polar residues" evidence="13">
    <location>
        <begin position="664"/>
        <end position="696"/>
    </location>
</feature>
<keyword evidence="17" id="KW-1185">Reference proteome</keyword>
<dbReference type="InterPro" id="IPR043128">
    <property type="entry name" value="Rev_trsase/Diguanyl_cyclase"/>
</dbReference>
<evidence type="ECO:0000256" key="11">
    <source>
        <dbReference type="ARBA" id="ARBA00023204"/>
    </source>
</evidence>
<dbReference type="Pfam" id="PF14377">
    <property type="entry name" value="UBM"/>
    <property type="match status" value="2"/>
</dbReference>
<dbReference type="Gene3D" id="3.30.70.270">
    <property type="match status" value="1"/>
</dbReference>
<evidence type="ECO:0000256" key="10">
    <source>
        <dbReference type="ARBA" id="ARBA00023125"/>
    </source>
</evidence>
<evidence type="ECO:0000256" key="6">
    <source>
        <dbReference type="ARBA" id="ARBA00022695"/>
    </source>
</evidence>
<dbReference type="SUPFAM" id="SSF52113">
    <property type="entry name" value="BRCT domain"/>
    <property type="match status" value="1"/>
</dbReference>
<keyword evidence="8" id="KW-0227">DNA damage</keyword>
<dbReference type="Gene3D" id="1.20.58.1280">
    <property type="entry name" value="DNA repair protein Rev1, C-terminal domain"/>
    <property type="match status" value="1"/>
</dbReference>
<dbReference type="GO" id="GO:0017125">
    <property type="term" value="F:deoxycytidyl transferase activity"/>
    <property type="evidence" value="ECO:0007669"/>
    <property type="project" value="TreeGrafter"/>
</dbReference>
<dbReference type="Gene3D" id="3.40.1170.60">
    <property type="match status" value="1"/>
</dbReference>
<keyword evidence="12" id="KW-0539">Nucleus</keyword>
<dbReference type="GO" id="GO:0005634">
    <property type="term" value="C:nucleus"/>
    <property type="evidence" value="ECO:0007669"/>
    <property type="project" value="UniProtKB-SubCell"/>
</dbReference>
<evidence type="ECO:0000256" key="7">
    <source>
        <dbReference type="ARBA" id="ARBA00022723"/>
    </source>
</evidence>
<evidence type="ECO:0000313" key="17">
    <source>
        <dbReference type="Proteomes" id="UP001150925"/>
    </source>
</evidence>
<feature type="region of interest" description="Disordered" evidence="13">
    <location>
        <begin position="628"/>
        <end position="698"/>
    </location>
</feature>
<dbReference type="GO" id="GO:0003887">
    <property type="term" value="F:DNA-directed DNA polymerase activity"/>
    <property type="evidence" value="ECO:0007669"/>
    <property type="project" value="InterPro"/>
</dbReference>
<comment type="subcellular location">
    <subcellularLocation>
        <location evidence="1">Nucleus</location>
    </subcellularLocation>
</comment>
<dbReference type="GO" id="GO:0042276">
    <property type="term" value="P:error-prone translesion synthesis"/>
    <property type="evidence" value="ECO:0007669"/>
    <property type="project" value="TreeGrafter"/>
</dbReference>
<dbReference type="Pfam" id="PF16727">
    <property type="entry name" value="REV1_C"/>
    <property type="match status" value="1"/>
</dbReference>
<comment type="caution">
    <text evidence="16">The sequence shown here is derived from an EMBL/GenBank/DDBJ whole genome shotgun (WGS) entry which is preliminary data.</text>
</comment>
<dbReference type="GO" id="GO:0046872">
    <property type="term" value="F:metal ion binding"/>
    <property type="evidence" value="ECO:0007669"/>
    <property type="project" value="UniProtKB-KW"/>
</dbReference>
<keyword evidence="9" id="KW-0460">Magnesium</keyword>
<dbReference type="InterPro" id="IPR001357">
    <property type="entry name" value="BRCT_dom"/>
</dbReference>
<proteinExistence type="inferred from homology"/>
<dbReference type="CDD" id="cd17719">
    <property type="entry name" value="BRCT_Rev1"/>
    <property type="match status" value="1"/>
</dbReference>
<evidence type="ECO:0000256" key="2">
    <source>
        <dbReference type="ARBA" id="ARBA00010945"/>
    </source>
</evidence>
<protein>
    <recommendedName>
        <fullName evidence="3">DNA repair protein REV1</fullName>
    </recommendedName>
</protein>
<dbReference type="SUPFAM" id="SSF100879">
    <property type="entry name" value="Lesion bypass DNA polymerase (Y-family), little finger domain"/>
    <property type="match status" value="1"/>
</dbReference>
<keyword evidence="5 16" id="KW-0808">Transferase</keyword>
<dbReference type="Pfam" id="PF16589">
    <property type="entry name" value="BRCT_2"/>
    <property type="match status" value="1"/>
</dbReference>
<dbReference type="InterPro" id="IPR017961">
    <property type="entry name" value="DNA_pol_Y-fam_little_finger"/>
</dbReference>
<sequence length="1006" mass="113358">MTRPTKHGGTSEYTFRDYMHNKVRKLDEQGQCLRHQNGQPTNPVPIFDNIKVFVTGYTQPSAYELRQLVYAHGGTFLHYLQASSGLVYIVATQLTPQKIRDWGQSRSYRIVTPDWLVQSVAKGKLLPWTQFQLQQLADPSLPSLAQAWGVTDHRPSESATTTADTLHLSDNTRVPKDPTTLTKGQCEPDHAHFLQRYYGSSRLHLLSTFKVELQQHVSHLLCNTHPSASDISSLKETLDNLGLPTRCIMHIDFDCFFVSAVIRNRPELQDKPVAVGYGGGKSSNQRTNCSDIASCNYVARKSGVKNGMWVTKARQLCPDLIILPYDFPAYKRISKDFYTILTKYTSTIQVTSMDEAIVDVTPLIHQRLRLKYSEEDSTTPTYIALTDYHSICLTLAKEIRRTIFETTQCHASIGISENIILARMATKRAKPAGQYYMEMNKAVQELAALPVRDLPGLGWSHARRLRSAGMLTIGDIQQQSLASLQKLCGTKLGANVYDFAHGRDQREVRTQMLRQSIGTDVNWGIRFNTHAEAFSFLKELCVEVEQRMENAQVRGRIITLKLKRKAAGAGEPEKHLGHGWCDNITKTFHLPQPTRSSDELYKICQRLLGNMHIPPGEIRGVGIQLQKLSGDQDTDPGTSGMIPISKFFGPKTNYSGSPDKPDQSTEGTINQPRTPPQQMMTVESSDVGSAPSSQISRDVWRNLPDTVKRDIKQQFIDAQDEAKRLYLSTHDENSKCTTPRSENMLYTGLKSPPTTQDFWPSPSQIDQDLLRTLPPNIQREISIIRHTRGSHGLLKPGQGKVVPLLPNGQSTLRDTLAGDVPVERTTEPDISGAHLHAAEEAIEMEPLTPYRGVIRLEDIYTFPLDIRNQVLSEYFRPRIVPDSLSPSSSEVTVSVPCKSAEIVQLPTYPSLQGHTTLEGQRQWLRQWVREFPQGAVSSDIESFHGYLKQLVIHKNLERVTLLVKYFKLQVKSAGEQWAPIWHEVVTKVNHHVLTHYQSPLFQASFM</sequence>
<evidence type="ECO:0000256" key="5">
    <source>
        <dbReference type="ARBA" id="ARBA00022679"/>
    </source>
</evidence>
<evidence type="ECO:0000256" key="12">
    <source>
        <dbReference type="ARBA" id="ARBA00023242"/>
    </source>
</evidence>
<dbReference type="Pfam" id="PF11799">
    <property type="entry name" value="IMS_C"/>
    <property type="match status" value="1"/>
</dbReference>
<dbReference type="InterPro" id="IPR038401">
    <property type="entry name" value="Rev1_C_sf"/>
</dbReference>
<dbReference type="Pfam" id="PF00817">
    <property type="entry name" value="IMS"/>
    <property type="match status" value="1"/>
</dbReference>
<dbReference type="OrthoDB" id="427711at2759"/>
<dbReference type="GO" id="GO:0003684">
    <property type="term" value="F:damaged DNA binding"/>
    <property type="evidence" value="ECO:0007669"/>
    <property type="project" value="InterPro"/>
</dbReference>
<dbReference type="Proteomes" id="UP001150925">
    <property type="component" value="Unassembled WGS sequence"/>
</dbReference>
<keyword evidence="10" id="KW-0238">DNA-binding</keyword>
<dbReference type="InterPro" id="IPR053848">
    <property type="entry name" value="IMS_HHH_1"/>
</dbReference>
<dbReference type="Gene3D" id="1.10.150.20">
    <property type="entry name" value="5' to 3' exonuclease, C-terminal subdomain"/>
    <property type="match status" value="1"/>
</dbReference>
<dbReference type="SMART" id="SM00292">
    <property type="entry name" value="BRCT"/>
    <property type="match status" value="1"/>
</dbReference>
<dbReference type="InterPro" id="IPR031991">
    <property type="entry name" value="Rev1_C"/>
</dbReference>
<dbReference type="EMBL" id="JANBPY010000664">
    <property type="protein sequence ID" value="KAJ1964776.1"/>
    <property type="molecule type" value="Genomic_DNA"/>
</dbReference>
<dbReference type="Gene3D" id="3.40.50.10190">
    <property type="entry name" value="BRCT domain"/>
    <property type="match status" value="1"/>
</dbReference>
<feature type="domain" description="UmuC" evidence="15">
    <location>
        <begin position="248"/>
        <end position="458"/>
    </location>
</feature>
<dbReference type="PROSITE" id="PS50173">
    <property type="entry name" value="UMUC"/>
    <property type="match status" value="1"/>
</dbReference>
<dbReference type="GO" id="GO:0070987">
    <property type="term" value="P:error-free translesion synthesis"/>
    <property type="evidence" value="ECO:0007669"/>
    <property type="project" value="UniProtKB-ARBA"/>
</dbReference>
<dbReference type="Gene3D" id="3.30.1490.100">
    <property type="entry name" value="DNA polymerase, Y-family, little finger domain"/>
    <property type="match status" value="1"/>
</dbReference>
<keyword evidence="6" id="KW-0548">Nucleotidyltransferase</keyword>
<evidence type="ECO:0000256" key="13">
    <source>
        <dbReference type="SAM" id="MobiDB-lite"/>
    </source>
</evidence>
<dbReference type="PANTHER" id="PTHR45990">
    <property type="entry name" value="DNA REPAIR PROTEIN REV1"/>
    <property type="match status" value="1"/>
</dbReference>
<keyword evidence="4" id="KW-0237">DNA synthesis</keyword>
<comment type="similarity">
    <text evidence="2">Belongs to the DNA polymerase type-Y family.</text>
</comment>
<dbReference type="FunFam" id="3.30.1490.100:FF:000001">
    <property type="entry name" value="DNA repair protein REV1"/>
    <property type="match status" value="1"/>
</dbReference>
<evidence type="ECO:0000313" key="16">
    <source>
        <dbReference type="EMBL" id="KAJ1964776.1"/>
    </source>
</evidence>
<evidence type="ECO:0000256" key="1">
    <source>
        <dbReference type="ARBA" id="ARBA00004123"/>
    </source>
</evidence>
<dbReference type="PANTHER" id="PTHR45990:SF1">
    <property type="entry name" value="DNA REPAIR PROTEIN REV1"/>
    <property type="match status" value="1"/>
</dbReference>
<dbReference type="Gene3D" id="6.10.250.1490">
    <property type="match status" value="1"/>
</dbReference>
<dbReference type="PROSITE" id="PS50172">
    <property type="entry name" value="BRCT"/>
    <property type="match status" value="1"/>
</dbReference>
<reference evidence="16" key="1">
    <citation type="submission" date="2022-07" db="EMBL/GenBank/DDBJ databases">
        <title>Phylogenomic reconstructions and comparative analyses of Kickxellomycotina fungi.</title>
        <authorList>
            <person name="Reynolds N.K."/>
            <person name="Stajich J.E."/>
            <person name="Barry K."/>
            <person name="Grigoriev I.V."/>
            <person name="Crous P."/>
            <person name="Smith M.E."/>
        </authorList>
    </citation>
    <scope>NUCLEOTIDE SEQUENCE</scope>
    <source>
        <strain evidence="16">RSA 1196</strain>
    </source>
</reference>
<dbReference type="InterPro" id="IPR025527">
    <property type="entry name" value="HUWE1/Rev1_UBM"/>
</dbReference>
<feature type="domain" description="BRCT" evidence="14">
    <location>
        <begin position="42"/>
        <end position="133"/>
    </location>
</feature>
<name>A0A9W8AUW9_9FUNG</name>
<dbReference type="InterPro" id="IPR036775">
    <property type="entry name" value="DNA_pol_Y-fam_lit_finger_sf"/>
</dbReference>
<dbReference type="Pfam" id="PF21999">
    <property type="entry name" value="IMS_HHH_1"/>
    <property type="match status" value="1"/>
</dbReference>
<evidence type="ECO:0000256" key="4">
    <source>
        <dbReference type="ARBA" id="ARBA00022634"/>
    </source>
</evidence>
<keyword evidence="7" id="KW-0479">Metal-binding</keyword>
<evidence type="ECO:0000259" key="15">
    <source>
        <dbReference type="PROSITE" id="PS50173"/>
    </source>
</evidence>
<accession>A0A9W8AUW9</accession>
<dbReference type="InterPro" id="IPR001126">
    <property type="entry name" value="UmuC"/>
</dbReference>
<gene>
    <name evidence="16" type="primary">REV1</name>
    <name evidence="16" type="ORF">IWQ62_002839</name>
</gene>
<dbReference type="AlphaFoldDB" id="A0A9W8AUW9"/>
<evidence type="ECO:0000259" key="14">
    <source>
        <dbReference type="PROSITE" id="PS50172"/>
    </source>
</evidence>
<evidence type="ECO:0000256" key="9">
    <source>
        <dbReference type="ARBA" id="ARBA00022842"/>
    </source>
</evidence>
<evidence type="ECO:0000256" key="3">
    <source>
        <dbReference type="ARBA" id="ARBA00020399"/>
    </source>
</evidence>
<dbReference type="InterPro" id="IPR036420">
    <property type="entry name" value="BRCT_dom_sf"/>
</dbReference>
<feature type="compositionally biased region" description="Polar residues" evidence="13">
    <location>
        <begin position="628"/>
        <end position="637"/>
    </location>
</feature>
<organism evidence="16 17">
    <name type="scientific">Dispira parvispora</name>
    <dbReference type="NCBI Taxonomy" id="1520584"/>
    <lineage>
        <taxon>Eukaryota</taxon>
        <taxon>Fungi</taxon>
        <taxon>Fungi incertae sedis</taxon>
        <taxon>Zoopagomycota</taxon>
        <taxon>Kickxellomycotina</taxon>
        <taxon>Dimargaritomycetes</taxon>
        <taxon>Dimargaritales</taxon>
        <taxon>Dimargaritaceae</taxon>
        <taxon>Dispira</taxon>
    </lineage>
</organism>
<dbReference type="InterPro" id="IPR043502">
    <property type="entry name" value="DNA/RNA_pol_sf"/>
</dbReference>
<evidence type="ECO:0000256" key="8">
    <source>
        <dbReference type="ARBA" id="ARBA00022763"/>
    </source>
</evidence>
<keyword evidence="11" id="KW-0234">DNA repair</keyword>
<dbReference type="SUPFAM" id="SSF56672">
    <property type="entry name" value="DNA/RNA polymerases"/>
    <property type="match status" value="1"/>
</dbReference>
<dbReference type="GO" id="GO:0006281">
    <property type="term" value="P:DNA repair"/>
    <property type="evidence" value="ECO:0007669"/>
    <property type="project" value="UniProtKB-KW"/>
</dbReference>